<sequence length="676" mass="74954">MEQYQQRTHQLGDDGKYHIRVTKTNLLHNHPLENATPVPAAGASAAASTASVAATAGDQSLAAKRRRVERPGVLPPPDEQPEGALGTAARRSAETQRRVPTMADVRRFLERVEIARINQPGAGQSVEERLAAYVNEFATQDGNAAKIFVDEQKVLSTVTLQTKRMRKVFAAFPEVLRVDSMPLKTKESSESSYRIFSLMAHDILGRWQYVQHAIVENDRAETLRVALNQFKAHNARHPRVRALIVPNEDSTQLKELCASFPTARVLYSQFHVLRALHKLIADRSDLSSWHRDRLTGIAQLLVYAPTPLVYGSNIAVMADVLGSKQHSFFRYFIEKWDVFRDRWSTFAREGVTTFSISDSDGPFAPTWNAIFAAVNDEMALDETVAAIRNVIPMEHIEPRWVLAKARHYFDSSEVGESAGDSGLNEHDHTSAPPIGSWQKFVTAQVVGRRISHRMMEMEPEEFDRALRFYKLVETTMNVRPFDLNASVAARLGSRNGGGVYAAAHRPNWVEPNSAITLSQRPGPPALAGTMHVPPSDRVAVPVAARDMQHSQPAQRSQRASATAAAEVIDLQDESEEEEKENGQQTTKSDRAKRSRWHNSKNARWQATRSAEENNSEPSQPASAGKSAENQVVDKPAAPISEGEGSVSSPRGKNSPRAREPWEALDDAEQPDASGEL</sequence>
<feature type="domain" description="ZSWIM1/3 RNaseH-like" evidence="2">
    <location>
        <begin position="136"/>
        <end position="266"/>
    </location>
</feature>
<dbReference type="PANTHER" id="PTHR31569:SF4">
    <property type="entry name" value="SWIM-TYPE DOMAIN-CONTAINING PROTEIN"/>
    <property type="match status" value="1"/>
</dbReference>
<name>A0A9W6TR34_9STRA</name>
<feature type="compositionally biased region" description="Low complexity" evidence="1">
    <location>
        <begin position="553"/>
        <end position="565"/>
    </location>
</feature>
<evidence type="ECO:0000259" key="2">
    <source>
        <dbReference type="Pfam" id="PF21056"/>
    </source>
</evidence>
<feature type="compositionally biased region" description="Acidic residues" evidence="1">
    <location>
        <begin position="569"/>
        <end position="579"/>
    </location>
</feature>
<evidence type="ECO:0000313" key="4">
    <source>
        <dbReference type="Proteomes" id="UP001165121"/>
    </source>
</evidence>
<dbReference type="Proteomes" id="UP001165121">
    <property type="component" value="Unassembled WGS sequence"/>
</dbReference>
<comment type="caution">
    <text evidence="3">The sequence shown here is derived from an EMBL/GenBank/DDBJ whole genome shotgun (WGS) entry which is preliminary data.</text>
</comment>
<protein>
    <submittedName>
        <fullName evidence="3">Unnamed protein product</fullName>
    </submittedName>
</protein>
<feature type="region of interest" description="Disordered" evidence="1">
    <location>
        <begin position="545"/>
        <end position="676"/>
    </location>
</feature>
<organism evidence="3 4">
    <name type="scientific">Phytophthora fragariaefolia</name>
    <dbReference type="NCBI Taxonomy" id="1490495"/>
    <lineage>
        <taxon>Eukaryota</taxon>
        <taxon>Sar</taxon>
        <taxon>Stramenopiles</taxon>
        <taxon>Oomycota</taxon>
        <taxon>Peronosporomycetes</taxon>
        <taxon>Peronosporales</taxon>
        <taxon>Peronosporaceae</taxon>
        <taxon>Phytophthora</taxon>
    </lineage>
</organism>
<dbReference type="OrthoDB" id="104108at2759"/>
<gene>
    <name evidence="3" type="ORF">Pfra01_000129900</name>
</gene>
<dbReference type="EMBL" id="BSXT01000104">
    <property type="protein sequence ID" value="GMF17673.1"/>
    <property type="molecule type" value="Genomic_DNA"/>
</dbReference>
<dbReference type="Pfam" id="PF21056">
    <property type="entry name" value="ZSWIM1-3_RNaseH-like"/>
    <property type="match status" value="1"/>
</dbReference>
<reference evidence="3" key="1">
    <citation type="submission" date="2023-04" db="EMBL/GenBank/DDBJ databases">
        <title>Phytophthora fragariaefolia NBRC 109709.</title>
        <authorList>
            <person name="Ichikawa N."/>
            <person name="Sato H."/>
            <person name="Tonouchi N."/>
        </authorList>
    </citation>
    <scope>NUCLEOTIDE SEQUENCE</scope>
    <source>
        <strain evidence="3">NBRC 109709</strain>
    </source>
</reference>
<dbReference type="InterPro" id="IPR052579">
    <property type="entry name" value="Zinc_finger_SWIM"/>
</dbReference>
<dbReference type="PANTHER" id="PTHR31569">
    <property type="entry name" value="SWIM-TYPE DOMAIN-CONTAINING PROTEIN"/>
    <property type="match status" value="1"/>
</dbReference>
<keyword evidence="4" id="KW-1185">Reference proteome</keyword>
<dbReference type="AlphaFoldDB" id="A0A9W6TR34"/>
<evidence type="ECO:0000256" key="1">
    <source>
        <dbReference type="SAM" id="MobiDB-lite"/>
    </source>
</evidence>
<feature type="region of interest" description="Disordered" evidence="1">
    <location>
        <begin position="56"/>
        <end position="99"/>
    </location>
</feature>
<evidence type="ECO:0000313" key="3">
    <source>
        <dbReference type="EMBL" id="GMF17673.1"/>
    </source>
</evidence>
<dbReference type="InterPro" id="IPR048324">
    <property type="entry name" value="ZSWIM1-3_RNaseH-like"/>
</dbReference>
<feature type="compositionally biased region" description="Basic residues" evidence="1">
    <location>
        <begin position="590"/>
        <end position="600"/>
    </location>
</feature>
<accession>A0A9W6TR34</accession>
<proteinExistence type="predicted"/>